<dbReference type="RefSeq" id="WP_099072044.1">
    <property type="nucleotide sequence ID" value="NZ_LAHD01000151.1"/>
</dbReference>
<evidence type="ECO:0000256" key="1">
    <source>
        <dbReference type="SAM" id="Phobius"/>
    </source>
</evidence>
<comment type="caution">
    <text evidence="2">The sequence shown here is derived from an EMBL/GenBank/DDBJ whole genome shotgun (WGS) entry which is preliminary data.</text>
</comment>
<proteinExistence type="predicted"/>
<keyword evidence="1" id="KW-0472">Membrane</keyword>
<keyword evidence="1" id="KW-1133">Transmembrane helix</keyword>
<evidence type="ECO:0000313" key="3">
    <source>
        <dbReference type="Proteomes" id="UP000222310"/>
    </source>
</evidence>
<dbReference type="EMBL" id="LAHD01000151">
    <property type="protein sequence ID" value="PHJ95081.1"/>
    <property type="molecule type" value="Genomic_DNA"/>
</dbReference>
<dbReference type="Proteomes" id="UP000222310">
    <property type="component" value="Unassembled WGS sequence"/>
</dbReference>
<dbReference type="GeneID" id="57098651"/>
<feature type="transmembrane region" description="Helical" evidence="1">
    <location>
        <begin position="49"/>
        <end position="71"/>
    </location>
</feature>
<reference evidence="2 3" key="1">
    <citation type="submission" date="2015-02" db="EMBL/GenBank/DDBJ databases">
        <title>Nostoc linckia genome annotation.</title>
        <authorList>
            <person name="Zhou Z."/>
        </authorList>
    </citation>
    <scope>NUCLEOTIDE SEQUENCE [LARGE SCALE GENOMIC DNA]</scope>
    <source>
        <strain evidence="3">z8</strain>
    </source>
</reference>
<protein>
    <submittedName>
        <fullName evidence="2">Uncharacterized protein</fullName>
    </submittedName>
</protein>
<keyword evidence="1" id="KW-0812">Transmembrane</keyword>
<name>A0A9Q5Z5W5_NOSLI</name>
<gene>
    <name evidence="2" type="ORF">VF08_32720</name>
</gene>
<sequence>MSQDTSKNIRIHHKDLEVNAQELPVESLQMILDYRVTMQKLENKKLSSLNWQAILLGVVLSLVFGCSISQFKFQVNQTEVQNVK</sequence>
<accession>A0A9Q5Z5W5</accession>
<organism evidence="2 3">
    <name type="scientific">Nostoc linckia z8</name>
    <dbReference type="NCBI Taxonomy" id="1628746"/>
    <lineage>
        <taxon>Bacteria</taxon>
        <taxon>Bacillati</taxon>
        <taxon>Cyanobacteriota</taxon>
        <taxon>Cyanophyceae</taxon>
        <taxon>Nostocales</taxon>
        <taxon>Nostocaceae</taxon>
        <taxon>Nostoc</taxon>
    </lineage>
</organism>
<evidence type="ECO:0000313" key="2">
    <source>
        <dbReference type="EMBL" id="PHJ95081.1"/>
    </source>
</evidence>
<dbReference type="AlphaFoldDB" id="A0A9Q5Z5W5"/>